<keyword evidence="1" id="KW-0378">Hydrolase</keyword>
<evidence type="ECO:0000313" key="3">
    <source>
        <dbReference type="Proteomes" id="UP000078237"/>
    </source>
</evidence>
<dbReference type="Pfam" id="PF06500">
    <property type="entry name" value="FrsA-like"/>
    <property type="match status" value="1"/>
</dbReference>
<dbReference type="SUPFAM" id="SSF53474">
    <property type="entry name" value="alpha/beta-Hydrolases"/>
    <property type="match status" value="1"/>
</dbReference>
<dbReference type="STRING" id="100816.A0A175W8C4"/>
<dbReference type="OrthoDB" id="5409895at2759"/>
<name>A0A175W8C4_9PEZI</name>
<dbReference type="VEuPathDB" id="FungiDB:MMYC01_203766"/>
<gene>
    <name evidence="2" type="ORF">MMYC01_203766</name>
</gene>
<proteinExistence type="predicted"/>
<dbReference type="InterPro" id="IPR029058">
    <property type="entry name" value="AB_hydrolase_fold"/>
</dbReference>
<dbReference type="Proteomes" id="UP000078237">
    <property type="component" value="Unassembled WGS sequence"/>
</dbReference>
<dbReference type="AlphaFoldDB" id="A0A175W8C4"/>
<dbReference type="InterPro" id="IPR010520">
    <property type="entry name" value="FrsA-like"/>
</dbReference>
<dbReference type="EMBL" id="LCTW02000074">
    <property type="protein sequence ID" value="KXX79883.1"/>
    <property type="molecule type" value="Genomic_DNA"/>
</dbReference>
<dbReference type="PANTHER" id="PTHR22946">
    <property type="entry name" value="DIENELACTONE HYDROLASE DOMAIN-CONTAINING PROTEIN-RELATED"/>
    <property type="match status" value="1"/>
</dbReference>
<protein>
    <recommendedName>
        <fullName evidence="4">2,6-dihydropseudooxynicotine hydrolase</fullName>
    </recommendedName>
</protein>
<dbReference type="GO" id="GO:0016787">
    <property type="term" value="F:hydrolase activity"/>
    <property type="evidence" value="ECO:0007669"/>
    <property type="project" value="UniProtKB-KW"/>
</dbReference>
<evidence type="ECO:0000313" key="2">
    <source>
        <dbReference type="EMBL" id="KXX79883.1"/>
    </source>
</evidence>
<dbReference type="PANTHER" id="PTHR22946:SF12">
    <property type="entry name" value="CONIDIAL PIGMENT BIOSYNTHESIS PROTEIN AYG1 (AFU_ORTHOLOGUE AFUA_2G17550)"/>
    <property type="match status" value="1"/>
</dbReference>
<reference evidence="2 3" key="1">
    <citation type="journal article" date="2016" name="Genome Announc.">
        <title>Genome Sequence of Madurella mycetomatis mm55, Isolated from a Human Mycetoma Case in Sudan.</title>
        <authorList>
            <person name="Smit S."/>
            <person name="Derks M.F."/>
            <person name="Bervoets S."/>
            <person name="Fahal A."/>
            <person name="van Leeuwen W."/>
            <person name="van Belkum A."/>
            <person name="van de Sande W.W."/>
        </authorList>
    </citation>
    <scope>NUCLEOTIDE SEQUENCE [LARGE SCALE GENOMIC DNA]</scope>
    <source>
        <strain evidence="3">mm55</strain>
    </source>
</reference>
<evidence type="ECO:0008006" key="4">
    <source>
        <dbReference type="Google" id="ProtNLM"/>
    </source>
</evidence>
<keyword evidence="3" id="KW-1185">Reference proteome</keyword>
<dbReference type="Gene3D" id="3.40.50.1820">
    <property type="entry name" value="alpha/beta hydrolase"/>
    <property type="match status" value="1"/>
</dbReference>
<accession>A0A175W8C4</accession>
<organism evidence="2 3">
    <name type="scientific">Madurella mycetomatis</name>
    <dbReference type="NCBI Taxonomy" id="100816"/>
    <lineage>
        <taxon>Eukaryota</taxon>
        <taxon>Fungi</taxon>
        <taxon>Dikarya</taxon>
        <taxon>Ascomycota</taxon>
        <taxon>Pezizomycotina</taxon>
        <taxon>Sordariomycetes</taxon>
        <taxon>Sordariomycetidae</taxon>
        <taxon>Sordariales</taxon>
        <taxon>Sordariales incertae sedis</taxon>
        <taxon>Madurella</taxon>
    </lineage>
</organism>
<comment type="caution">
    <text evidence="2">The sequence shown here is derived from an EMBL/GenBank/DDBJ whole genome shotgun (WGS) entry which is preliminary data.</text>
</comment>
<dbReference type="InterPro" id="IPR050261">
    <property type="entry name" value="FrsA_esterase"/>
</dbReference>
<evidence type="ECO:0000256" key="1">
    <source>
        <dbReference type="ARBA" id="ARBA00022801"/>
    </source>
</evidence>
<sequence length="399" mass="44535">MAAQKEYHIGKALYKPAAHHESFEKLWETKWKAPCKMGVYPFMFGCIQDFEPVAQSIVMKRLKEPYDWDEYAQMFFPKAEELARVAEDAAAAGEMEKACEYYLRSSAIYRIARFPIPRSEKQRLAWAKGKEVFYKGAALLTTPIHEVVIPHTHALVPSEPANSAIPINFLLPASASPSNPAPLVLILTGLDGYRTELAIWQPGFAAKGVATAVVEIPGTGDSPAAARDPTSPDRQWSSVLDWIDAQKEIDSERVIVWGFSTGGYYALRMAHTHTERLMGAVSLGGGADRMFDDGWLRHVDKLEYPFDLRGALAEKFGYGLDVEGFMSEARRRFSLVEDGTLQRRCCKVLLVNGDGDEIFPIEDLWVALDYGMPKMARVVKGTKHMGGTREFCGSIEMDL</sequence>